<evidence type="ECO:0000256" key="4">
    <source>
        <dbReference type="ARBA" id="ARBA00022547"/>
    </source>
</evidence>
<name>A0A3L9L6N3_9MICC</name>
<dbReference type="CDD" id="cd00310">
    <property type="entry name" value="ATP-synt_Fo_a_6"/>
    <property type="match status" value="1"/>
</dbReference>
<keyword evidence="13" id="KW-0378">Hydrolase</keyword>
<sequence>MNPALRIPAEFVAPSTEDMHLPPLFEVGSFAFGKQTLLILLSVVLIAGFFMFVIRRRAMVPSKGQFLGEMGYGFVRNHLGRDIIGEKDFRPFVPLLFTFFFFLLVNNLFGSIPVLQLPTFSHPGSAYILAAIAYVVWVAVGIRRHGLGQFMVKMTMPPNVPKILYVILIPLEFLSNLIIRPVTHALRVFATMFAGHMAIMVAAALTAFLATEVGGVLGVGGSVFGIVLGLFIYFLEVLIQVLQAYIFTLLFAVYVQGALQEGH</sequence>
<evidence type="ECO:0000256" key="5">
    <source>
        <dbReference type="ARBA" id="ARBA00022692"/>
    </source>
</evidence>
<accession>A0A3L9L6N3</accession>
<keyword evidence="11" id="KW-1003">Cell membrane</keyword>
<dbReference type="GO" id="GO:0005886">
    <property type="term" value="C:plasma membrane"/>
    <property type="evidence" value="ECO:0007669"/>
    <property type="project" value="UniProtKB-SubCell"/>
</dbReference>
<dbReference type="SUPFAM" id="SSF81336">
    <property type="entry name" value="F1F0 ATP synthase subunit A"/>
    <property type="match status" value="1"/>
</dbReference>
<keyword evidence="10 11" id="KW-0066">ATP synthesis</keyword>
<proteinExistence type="inferred from homology"/>
<evidence type="ECO:0000256" key="11">
    <source>
        <dbReference type="HAMAP-Rule" id="MF_01393"/>
    </source>
</evidence>
<keyword evidence="8 11" id="KW-0406">Ion transport</keyword>
<feature type="transmembrane region" description="Helical" evidence="11">
    <location>
        <begin position="124"/>
        <end position="142"/>
    </location>
</feature>
<evidence type="ECO:0000256" key="6">
    <source>
        <dbReference type="ARBA" id="ARBA00022781"/>
    </source>
</evidence>
<dbReference type="GO" id="GO:0016787">
    <property type="term" value="F:hydrolase activity"/>
    <property type="evidence" value="ECO:0007669"/>
    <property type="project" value="UniProtKB-KW"/>
</dbReference>
<dbReference type="Proteomes" id="UP000277871">
    <property type="component" value="Unassembled WGS sequence"/>
</dbReference>
<dbReference type="Pfam" id="PF00119">
    <property type="entry name" value="ATP-synt_A"/>
    <property type="match status" value="1"/>
</dbReference>
<gene>
    <name evidence="11 13" type="primary">atpB</name>
    <name evidence="13" type="ORF">EAE32_05790</name>
</gene>
<evidence type="ECO:0000256" key="12">
    <source>
        <dbReference type="RuleBase" id="RU000483"/>
    </source>
</evidence>
<keyword evidence="5 11" id="KW-0812">Transmembrane</keyword>
<keyword evidence="4 11" id="KW-0138">CF(0)</keyword>
<evidence type="ECO:0000313" key="14">
    <source>
        <dbReference type="Proteomes" id="UP000277871"/>
    </source>
</evidence>
<feature type="transmembrane region" description="Helical" evidence="11">
    <location>
        <begin position="216"/>
        <end position="235"/>
    </location>
</feature>
<dbReference type="InterPro" id="IPR000568">
    <property type="entry name" value="ATP_synth_F0_asu"/>
</dbReference>
<dbReference type="Gene3D" id="1.20.120.220">
    <property type="entry name" value="ATP synthase, F0 complex, subunit A"/>
    <property type="match status" value="1"/>
</dbReference>
<feature type="transmembrane region" description="Helical" evidence="11">
    <location>
        <begin position="36"/>
        <end position="54"/>
    </location>
</feature>
<protein>
    <recommendedName>
        <fullName evidence="11 12">ATP synthase subunit a</fullName>
    </recommendedName>
    <alternativeName>
        <fullName evidence="11">ATP synthase F0 sector subunit a</fullName>
    </alternativeName>
    <alternativeName>
        <fullName evidence="11">F-ATPase subunit 6</fullName>
    </alternativeName>
</protein>
<keyword evidence="6 11" id="KW-0375">Hydrogen ion transport</keyword>
<comment type="subcellular location">
    <subcellularLocation>
        <location evidence="11 12">Cell membrane</location>
        <topology evidence="11 12">Multi-pass membrane protein</topology>
    </subcellularLocation>
    <subcellularLocation>
        <location evidence="1">Membrane</location>
        <topology evidence="1">Multi-pass membrane protein</topology>
    </subcellularLocation>
</comment>
<evidence type="ECO:0000256" key="8">
    <source>
        <dbReference type="ARBA" id="ARBA00023065"/>
    </source>
</evidence>
<feature type="transmembrane region" description="Helical" evidence="11">
    <location>
        <begin position="92"/>
        <end position="112"/>
    </location>
</feature>
<dbReference type="HAMAP" id="MF_01393">
    <property type="entry name" value="ATP_synth_a_bact"/>
    <property type="match status" value="1"/>
</dbReference>
<evidence type="ECO:0000256" key="1">
    <source>
        <dbReference type="ARBA" id="ARBA00004141"/>
    </source>
</evidence>
<organism evidence="13 14">
    <name type="scientific">Kocuria tytonicola</name>
    <dbReference type="NCBI Taxonomy" id="2055946"/>
    <lineage>
        <taxon>Bacteria</taxon>
        <taxon>Bacillati</taxon>
        <taxon>Actinomycetota</taxon>
        <taxon>Actinomycetes</taxon>
        <taxon>Micrococcales</taxon>
        <taxon>Micrococcaceae</taxon>
        <taxon>Kocuria</taxon>
    </lineage>
</organism>
<comment type="similarity">
    <text evidence="2 11 12">Belongs to the ATPase A chain family.</text>
</comment>
<comment type="function">
    <text evidence="11 12">Key component of the proton channel; it plays a direct role in the translocation of protons across the membrane.</text>
</comment>
<dbReference type="OrthoDB" id="9809130at2"/>
<comment type="caution">
    <text evidence="13">The sequence shown here is derived from an EMBL/GenBank/DDBJ whole genome shotgun (WGS) entry which is preliminary data.</text>
</comment>
<keyword evidence="14" id="KW-1185">Reference proteome</keyword>
<dbReference type="InterPro" id="IPR035908">
    <property type="entry name" value="F0_ATP_A_sf"/>
</dbReference>
<dbReference type="PRINTS" id="PR00123">
    <property type="entry name" value="ATPASEA"/>
</dbReference>
<dbReference type="AlphaFoldDB" id="A0A3L9L6N3"/>
<dbReference type="GO" id="GO:0045259">
    <property type="term" value="C:proton-transporting ATP synthase complex"/>
    <property type="evidence" value="ECO:0007669"/>
    <property type="project" value="UniProtKB-KW"/>
</dbReference>
<dbReference type="EMBL" id="RDEX01000001">
    <property type="protein sequence ID" value="RLY94663.1"/>
    <property type="molecule type" value="Genomic_DNA"/>
</dbReference>
<dbReference type="InterPro" id="IPR045083">
    <property type="entry name" value="ATP_synth_F0_asu_bact/mt"/>
</dbReference>
<reference evidence="13 14" key="1">
    <citation type="submission" date="2018-10" db="EMBL/GenBank/DDBJ databases">
        <title>Kocuria tytonicola, new bacteria from the preen glands of American barn owls (Tyto furcata).</title>
        <authorList>
            <person name="Braun M.S."/>
            <person name="Wang E."/>
            <person name="Zimmermann S."/>
            <person name="Boutin S."/>
            <person name="Wagner H."/>
            <person name="Wink M."/>
        </authorList>
    </citation>
    <scope>NUCLEOTIDE SEQUENCE [LARGE SCALE GENOMIC DNA]</scope>
    <source>
        <strain evidence="13 14">473</strain>
    </source>
</reference>
<feature type="transmembrane region" description="Helical" evidence="11">
    <location>
        <begin position="188"/>
        <end position="209"/>
    </location>
</feature>
<dbReference type="NCBIfam" id="TIGR01131">
    <property type="entry name" value="ATP_synt_6_or_A"/>
    <property type="match status" value="1"/>
</dbReference>
<evidence type="ECO:0000256" key="9">
    <source>
        <dbReference type="ARBA" id="ARBA00023136"/>
    </source>
</evidence>
<evidence type="ECO:0000256" key="3">
    <source>
        <dbReference type="ARBA" id="ARBA00022448"/>
    </source>
</evidence>
<evidence type="ECO:0000256" key="2">
    <source>
        <dbReference type="ARBA" id="ARBA00006810"/>
    </source>
</evidence>
<evidence type="ECO:0000256" key="10">
    <source>
        <dbReference type="ARBA" id="ARBA00023310"/>
    </source>
</evidence>
<keyword evidence="3 11" id="KW-0813">Transport</keyword>
<evidence type="ECO:0000256" key="7">
    <source>
        <dbReference type="ARBA" id="ARBA00022989"/>
    </source>
</evidence>
<keyword evidence="7 11" id="KW-1133">Transmembrane helix</keyword>
<evidence type="ECO:0000313" key="13">
    <source>
        <dbReference type="EMBL" id="RLY94663.1"/>
    </source>
</evidence>
<dbReference type="PANTHER" id="PTHR11410:SF0">
    <property type="entry name" value="ATP SYNTHASE SUBUNIT A"/>
    <property type="match status" value="1"/>
</dbReference>
<keyword evidence="9 11" id="KW-0472">Membrane</keyword>
<dbReference type="RefSeq" id="WP_121846187.1">
    <property type="nucleotide sequence ID" value="NZ_PHOA01000058.1"/>
</dbReference>
<dbReference type="GO" id="GO:0046933">
    <property type="term" value="F:proton-transporting ATP synthase activity, rotational mechanism"/>
    <property type="evidence" value="ECO:0007669"/>
    <property type="project" value="UniProtKB-UniRule"/>
</dbReference>
<dbReference type="PANTHER" id="PTHR11410">
    <property type="entry name" value="ATP SYNTHASE SUBUNIT A"/>
    <property type="match status" value="1"/>
</dbReference>
<feature type="transmembrane region" description="Helical" evidence="11">
    <location>
        <begin position="241"/>
        <end position="259"/>
    </location>
</feature>